<dbReference type="EMBL" id="QOCW01000002">
    <property type="protein sequence ID" value="RBW70912.1"/>
    <property type="molecule type" value="Genomic_DNA"/>
</dbReference>
<feature type="coiled-coil region" evidence="1">
    <location>
        <begin position="30"/>
        <end position="57"/>
    </location>
</feature>
<evidence type="ECO:0000313" key="4">
    <source>
        <dbReference type="Proteomes" id="UP000253314"/>
    </source>
</evidence>
<organism evidence="3 4">
    <name type="scientific">Bacillus taeanensis</name>
    <dbReference type="NCBI Taxonomy" id="273032"/>
    <lineage>
        <taxon>Bacteria</taxon>
        <taxon>Bacillati</taxon>
        <taxon>Bacillota</taxon>
        <taxon>Bacilli</taxon>
        <taxon>Bacillales</taxon>
        <taxon>Bacillaceae</taxon>
        <taxon>Bacillus</taxon>
    </lineage>
</organism>
<dbReference type="Proteomes" id="UP000253314">
    <property type="component" value="Unassembled WGS sequence"/>
</dbReference>
<evidence type="ECO:0000313" key="3">
    <source>
        <dbReference type="EMBL" id="RBW70912.1"/>
    </source>
</evidence>
<dbReference type="AlphaFoldDB" id="A0A366XXQ3"/>
<evidence type="ECO:0000256" key="1">
    <source>
        <dbReference type="SAM" id="Coils"/>
    </source>
</evidence>
<dbReference type="Gene3D" id="4.10.810.10">
    <property type="entry name" value="Virus Scaffolding Protein, Chain A"/>
    <property type="match status" value="1"/>
</dbReference>
<protein>
    <recommendedName>
        <fullName evidence="2">IDEAL domain-containing protein</fullName>
    </recommendedName>
</protein>
<keyword evidence="4" id="KW-1185">Reference proteome</keyword>
<sequence length="75" mass="8882">MSRQNSYDERLRAAAREKQKKADRFAFSLLAQLELDEAFIIRQLKILEKEINKALDEGDKESFLKFSKEYKALTR</sequence>
<reference evidence="3 4" key="1">
    <citation type="submission" date="2018-07" db="EMBL/GenBank/DDBJ databases">
        <title>Lottiidibacillus patelloidae gen. nov., sp. nov., isolated from the intestinal tract of a marine limpet and the reclassification of B. taeanensis BH030017T, B. algicola KMM 3737T and B. hwajinpoensis SW-72T as genus Lottiidibacillus.</title>
        <authorList>
            <person name="Liu R."/>
            <person name="Huang Z."/>
        </authorList>
    </citation>
    <scope>NUCLEOTIDE SEQUENCE [LARGE SCALE GENOMIC DNA]</scope>
    <source>
        <strain evidence="3 4">BH030017</strain>
    </source>
</reference>
<name>A0A366XXQ3_9BACI</name>
<dbReference type="InterPro" id="IPR014957">
    <property type="entry name" value="IDEAL_dom"/>
</dbReference>
<evidence type="ECO:0000259" key="2">
    <source>
        <dbReference type="SMART" id="SM00914"/>
    </source>
</evidence>
<proteinExistence type="predicted"/>
<dbReference type="Pfam" id="PF08858">
    <property type="entry name" value="IDEAL"/>
    <property type="match status" value="1"/>
</dbReference>
<accession>A0A366XXQ3</accession>
<gene>
    <name evidence="3" type="ORF">DS031_02630</name>
</gene>
<comment type="caution">
    <text evidence="3">The sequence shown here is derived from an EMBL/GenBank/DDBJ whole genome shotgun (WGS) entry which is preliminary data.</text>
</comment>
<dbReference type="OrthoDB" id="2989967at2"/>
<dbReference type="SMART" id="SM00914">
    <property type="entry name" value="IDEAL"/>
    <property type="match status" value="1"/>
</dbReference>
<keyword evidence="1" id="KW-0175">Coiled coil</keyword>
<dbReference type="InterPro" id="IPR027393">
    <property type="entry name" value="Virus_scaffolding_prot_C"/>
</dbReference>
<feature type="domain" description="IDEAL" evidence="2">
    <location>
        <begin position="34"/>
        <end position="70"/>
    </location>
</feature>
<dbReference type="RefSeq" id="WP_113804390.1">
    <property type="nucleotide sequence ID" value="NZ_QOCW01000002.1"/>
</dbReference>